<dbReference type="RefSeq" id="WP_227775931.1">
    <property type="nucleotide sequence ID" value="NZ_BAABKX010000001.1"/>
</dbReference>
<evidence type="ECO:0000256" key="2">
    <source>
        <dbReference type="ARBA" id="ARBA00022490"/>
    </source>
</evidence>
<feature type="chain" id="PRO_5043068022" description="Proteasome subunit beta" evidence="9">
    <location>
        <begin position="14"/>
        <end position="216"/>
    </location>
</feature>
<feature type="active site" description="Nucleophile" evidence="9 10">
    <location>
        <position position="14"/>
    </location>
</feature>
<dbReference type="InterPro" id="IPR023333">
    <property type="entry name" value="Proteasome_suB-type"/>
</dbReference>
<evidence type="ECO:0000256" key="6">
    <source>
        <dbReference type="ARBA" id="ARBA00022813"/>
    </source>
</evidence>
<dbReference type="PANTHER" id="PTHR32194:SF0">
    <property type="entry name" value="ATP-DEPENDENT PROTEASE SUBUNIT HSLV"/>
    <property type="match status" value="1"/>
</dbReference>
<comment type="caution">
    <text evidence="12">The sequence shown here is derived from an EMBL/GenBank/DDBJ whole genome shotgun (WGS) entry which is preliminary data.</text>
</comment>
<keyword evidence="7 9" id="KW-0647">Proteasome</keyword>
<organism evidence="12 13">
    <name type="scientific">Haladaptatus pallidirubidus</name>
    <dbReference type="NCBI Taxonomy" id="1008152"/>
    <lineage>
        <taxon>Archaea</taxon>
        <taxon>Methanobacteriati</taxon>
        <taxon>Methanobacteriota</taxon>
        <taxon>Stenosarchaea group</taxon>
        <taxon>Halobacteria</taxon>
        <taxon>Halobacteriales</taxon>
        <taxon>Haladaptataceae</taxon>
        <taxon>Haladaptatus</taxon>
    </lineage>
</organism>
<keyword evidence="5 9" id="KW-0378">Hydrolase</keyword>
<evidence type="ECO:0000256" key="7">
    <source>
        <dbReference type="ARBA" id="ARBA00022942"/>
    </source>
</evidence>
<evidence type="ECO:0000256" key="9">
    <source>
        <dbReference type="HAMAP-Rule" id="MF_02113"/>
    </source>
</evidence>
<dbReference type="AlphaFoldDB" id="A0AAV3UDX6"/>
<evidence type="ECO:0000256" key="11">
    <source>
        <dbReference type="SAM" id="MobiDB-lite"/>
    </source>
</evidence>
<keyword evidence="2 9" id="KW-0963">Cytoplasm</keyword>
<dbReference type="InterPro" id="IPR000243">
    <property type="entry name" value="Pept_T1A_subB"/>
</dbReference>
<evidence type="ECO:0000256" key="5">
    <source>
        <dbReference type="ARBA" id="ARBA00022801"/>
    </source>
</evidence>
<dbReference type="HAMAP" id="MF_02113_A">
    <property type="entry name" value="Proteasome_B_A"/>
    <property type="match status" value="1"/>
</dbReference>
<dbReference type="PRINTS" id="PR00141">
    <property type="entry name" value="PROTEASOME"/>
</dbReference>
<dbReference type="EMBL" id="BAABKX010000001">
    <property type="protein sequence ID" value="GAA5044679.1"/>
    <property type="molecule type" value="Genomic_DNA"/>
</dbReference>
<comment type="similarity">
    <text evidence="9">Belongs to the peptidase T1B family.</text>
</comment>
<keyword evidence="3 9" id="KW-0645">Protease</keyword>
<keyword evidence="13" id="KW-1185">Reference proteome</keyword>
<comment type="catalytic activity">
    <reaction evidence="1 9">
        <text>Cleavage of peptide bonds with very broad specificity.</text>
        <dbReference type="EC" id="3.4.25.1"/>
    </reaction>
</comment>
<reference evidence="12 13" key="1">
    <citation type="journal article" date="2019" name="Int. J. Syst. Evol. Microbiol.">
        <title>The Global Catalogue of Microorganisms (GCM) 10K type strain sequencing project: providing services to taxonomists for standard genome sequencing and annotation.</title>
        <authorList>
            <consortium name="The Broad Institute Genomics Platform"/>
            <consortium name="The Broad Institute Genome Sequencing Center for Infectious Disease"/>
            <person name="Wu L."/>
            <person name="Ma J."/>
        </authorList>
    </citation>
    <scope>NUCLEOTIDE SEQUENCE [LARGE SCALE GENOMIC DNA]</scope>
    <source>
        <strain evidence="12 13">JCM 17504</strain>
    </source>
</reference>
<name>A0AAV3UDX6_9EURY</name>
<evidence type="ECO:0000256" key="10">
    <source>
        <dbReference type="PIRSR" id="PIRSR600243-1"/>
    </source>
</evidence>
<dbReference type="GO" id="GO:0010498">
    <property type="term" value="P:proteasomal protein catabolic process"/>
    <property type="evidence" value="ECO:0007669"/>
    <property type="project" value="UniProtKB-UniRule"/>
</dbReference>
<feature type="region of interest" description="Disordered" evidence="11">
    <location>
        <begin position="197"/>
        <end position="216"/>
    </location>
</feature>
<dbReference type="InterPro" id="IPR029055">
    <property type="entry name" value="Ntn_hydrolases_N"/>
</dbReference>
<dbReference type="GeneID" id="68611716"/>
<dbReference type="Gene3D" id="3.60.20.10">
    <property type="entry name" value="Glutamine Phosphoribosylpyrophosphate, subunit 1, domain 1"/>
    <property type="match status" value="1"/>
</dbReference>
<dbReference type="Proteomes" id="UP001501729">
    <property type="component" value="Unassembled WGS sequence"/>
</dbReference>
<keyword evidence="6 9" id="KW-0068">Autocatalytic cleavage</keyword>
<protein>
    <recommendedName>
        <fullName evidence="9">Proteasome subunit beta</fullName>
        <ecNumber evidence="9">3.4.25.1</ecNumber>
    </recommendedName>
    <alternativeName>
        <fullName evidence="9">20S proteasome beta subunit</fullName>
    </alternativeName>
    <alternativeName>
        <fullName evidence="9">Proteasome core protein PsmB</fullName>
    </alternativeName>
</protein>
<feature type="compositionally biased region" description="Acidic residues" evidence="11">
    <location>
        <begin position="205"/>
        <end position="216"/>
    </location>
</feature>
<keyword evidence="4 9" id="KW-0888">Threonine protease</keyword>
<gene>
    <name evidence="12" type="primary">psmB_2</name>
    <name evidence="9" type="synonym">psmB</name>
    <name evidence="12" type="ORF">GCM10025751_11440</name>
</gene>
<dbReference type="SUPFAM" id="SSF56235">
    <property type="entry name" value="N-terminal nucleophile aminohydrolases (Ntn hydrolases)"/>
    <property type="match status" value="1"/>
</dbReference>
<dbReference type="InterPro" id="IPR019983">
    <property type="entry name" value="Pept_T1A_Psome_bsu_arc"/>
</dbReference>
<comment type="subcellular location">
    <subcellularLocation>
        <location evidence="9">Cytoplasm</location>
    </subcellularLocation>
</comment>
<evidence type="ECO:0000313" key="12">
    <source>
        <dbReference type="EMBL" id="GAA5044679.1"/>
    </source>
</evidence>
<evidence type="ECO:0000256" key="8">
    <source>
        <dbReference type="ARBA" id="ARBA00023145"/>
    </source>
</evidence>
<dbReference type="Pfam" id="PF00227">
    <property type="entry name" value="Proteasome"/>
    <property type="match status" value="1"/>
</dbReference>
<proteinExistence type="inferred from homology"/>
<dbReference type="GO" id="GO:0004298">
    <property type="term" value="F:threonine-type endopeptidase activity"/>
    <property type="evidence" value="ECO:0007669"/>
    <property type="project" value="UniProtKB-UniRule"/>
</dbReference>
<dbReference type="GO" id="GO:0019774">
    <property type="term" value="C:proteasome core complex, beta-subunit complex"/>
    <property type="evidence" value="ECO:0007669"/>
    <property type="project" value="UniProtKB-UniRule"/>
</dbReference>
<dbReference type="PROSITE" id="PS51476">
    <property type="entry name" value="PROTEASOME_BETA_2"/>
    <property type="match status" value="1"/>
</dbReference>
<evidence type="ECO:0000256" key="1">
    <source>
        <dbReference type="ARBA" id="ARBA00001198"/>
    </source>
</evidence>
<comment type="subunit">
    <text evidence="9">The 20S proteasome core is composed of 14 alpha and 14 beta subunits that assemble into four stacked heptameric rings, resulting in a barrel-shaped structure. The two inner rings, each composed of seven catalytic beta subunits, are sandwiched by two outer rings, each composed of seven alpha subunits. The catalytic chamber with the active sites is on the inside of the barrel. Has a gated structure, the ends of the cylinder being occluded by the N-termini of the alpha-subunits. Is capped at one or both ends by the proteasome regulatory ATPase, PAN.</text>
</comment>
<comment type="function">
    <text evidence="9">Component of the proteasome core, a large protease complex with broad specificity involved in protein degradation.</text>
</comment>
<dbReference type="EC" id="3.4.25.1" evidence="9"/>
<sequence length="216" mass="22577">MPESLSDSTLKTGTTTVALTTGDGVLLAADRRASLGGRFISNKKMMKIEQVHPTAAITLAGGVGDLQSFVRTLRAETSLYESRQGTTIDMSALATLTGNLLRNGQFRGAHPILGGVDATGPRVYELDAGGGVMESDYVAGGSGMQLAYGVLEREYESNLPTDSARRVAVRAIESAAERDTASGNGVTIATVTGEGVEIRSHDSYEGDDTNSEEMAA</sequence>
<comment type="activity regulation">
    <text evidence="9">The formation of the proteasomal ATPase PAN-20S proteasome complex, via the docking of the C-termini of PAN into the intersubunit pockets in the alpha-rings, triggers opening of the gate for substrate entry. Interconversion between the open-gate and close-gate conformations leads to a dynamic regulation of the 20S proteasome proteolysis activity.</text>
</comment>
<evidence type="ECO:0000256" key="3">
    <source>
        <dbReference type="ARBA" id="ARBA00022670"/>
    </source>
</evidence>
<evidence type="ECO:0000313" key="13">
    <source>
        <dbReference type="Proteomes" id="UP001501729"/>
    </source>
</evidence>
<dbReference type="GO" id="GO:0005737">
    <property type="term" value="C:cytoplasm"/>
    <property type="evidence" value="ECO:0007669"/>
    <property type="project" value="UniProtKB-SubCell"/>
</dbReference>
<feature type="propeptide" id="PRO_5043068023" description="Removed in mature form; by autocatalysis" evidence="9">
    <location>
        <begin position="1"/>
        <end position="13"/>
    </location>
</feature>
<dbReference type="InterPro" id="IPR001353">
    <property type="entry name" value="Proteasome_sua/b"/>
</dbReference>
<evidence type="ECO:0000256" key="4">
    <source>
        <dbReference type="ARBA" id="ARBA00022698"/>
    </source>
</evidence>
<keyword evidence="8 9" id="KW-0865">Zymogen</keyword>
<accession>A0AAV3UDX6</accession>
<dbReference type="PANTHER" id="PTHR32194">
    <property type="entry name" value="METALLOPROTEASE TLDD"/>
    <property type="match status" value="1"/>
</dbReference>